<gene>
    <name evidence="2" type="ORF">FPE_LOCUS11889</name>
</gene>
<accession>A0AAD1Z7T1</accession>
<organism evidence="2 3">
    <name type="scientific">Fraxinus pennsylvanica</name>
    <dbReference type="NCBI Taxonomy" id="56036"/>
    <lineage>
        <taxon>Eukaryota</taxon>
        <taxon>Viridiplantae</taxon>
        <taxon>Streptophyta</taxon>
        <taxon>Embryophyta</taxon>
        <taxon>Tracheophyta</taxon>
        <taxon>Spermatophyta</taxon>
        <taxon>Magnoliopsida</taxon>
        <taxon>eudicotyledons</taxon>
        <taxon>Gunneridae</taxon>
        <taxon>Pentapetalae</taxon>
        <taxon>asterids</taxon>
        <taxon>lamiids</taxon>
        <taxon>Lamiales</taxon>
        <taxon>Oleaceae</taxon>
        <taxon>Oleeae</taxon>
        <taxon>Fraxinus</taxon>
    </lineage>
</organism>
<dbReference type="AlphaFoldDB" id="A0AAD1Z7T1"/>
<dbReference type="Proteomes" id="UP000834106">
    <property type="component" value="Chromosome 7"/>
</dbReference>
<dbReference type="EMBL" id="OU503042">
    <property type="protein sequence ID" value="CAI9764459.1"/>
    <property type="molecule type" value="Genomic_DNA"/>
</dbReference>
<dbReference type="Pfam" id="PF22950">
    <property type="entry name" value="DUF7026"/>
    <property type="match status" value="1"/>
</dbReference>
<feature type="domain" description="DUF7026" evidence="1">
    <location>
        <begin position="77"/>
        <end position="126"/>
    </location>
</feature>
<evidence type="ECO:0000313" key="2">
    <source>
        <dbReference type="EMBL" id="CAI9764459.1"/>
    </source>
</evidence>
<protein>
    <recommendedName>
        <fullName evidence="1">DUF7026 domain-containing protein</fullName>
    </recommendedName>
</protein>
<reference evidence="2" key="1">
    <citation type="submission" date="2023-05" db="EMBL/GenBank/DDBJ databases">
        <authorList>
            <person name="Huff M."/>
        </authorList>
    </citation>
    <scope>NUCLEOTIDE SEQUENCE</scope>
</reference>
<keyword evidence="3" id="KW-1185">Reference proteome</keyword>
<evidence type="ECO:0000259" key="1">
    <source>
        <dbReference type="Pfam" id="PF22950"/>
    </source>
</evidence>
<proteinExistence type="predicted"/>
<dbReference type="InterPro" id="IPR054290">
    <property type="entry name" value="DUF7026"/>
</dbReference>
<evidence type="ECO:0000313" key="3">
    <source>
        <dbReference type="Proteomes" id="UP000834106"/>
    </source>
</evidence>
<sequence>MALRFHLLSTKLLPQPTNSHTHPFPSAAAAAYFVKFKSYPHKNLKISCTNEEISNDEMLAVELDLEISKLNTHVLQREEALKKSRELLFVELCNFIGLNSEDVKMKWDKMNEEEKSVLAKGFVTEWSAHFHPLSAKSVKEMVDEHLVEEKPSSMEKTSSMAASNKPFPNFGKLMGFSQN</sequence>
<name>A0AAD1Z7T1_9LAMI</name>